<keyword evidence="2" id="KW-1133">Transmembrane helix</keyword>
<keyword evidence="3" id="KW-0732">Signal</keyword>
<evidence type="ECO:0000256" key="3">
    <source>
        <dbReference type="SAM" id="SignalP"/>
    </source>
</evidence>
<evidence type="ECO:0000256" key="1">
    <source>
        <dbReference type="SAM" id="MobiDB-lite"/>
    </source>
</evidence>
<keyword evidence="2" id="KW-0472">Membrane</keyword>
<dbReference type="InterPro" id="IPR032710">
    <property type="entry name" value="NTF2-like_dom_sf"/>
</dbReference>
<feature type="transmembrane region" description="Helical" evidence="2">
    <location>
        <begin position="93"/>
        <end position="112"/>
    </location>
</feature>
<reference evidence="5 6" key="1">
    <citation type="submission" date="2021-03" db="EMBL/GenBank/DDBJ databases">
        <title>Genomic Encyclopedia of Type Strains, Phase IV (KMG-IV): sequencing the most valuable type-strain genomes for metagenomic binning, comparative biology and taxonomic classification.</title>
        <authorList>
            <person name="Goeker M."/>
        </authorList>
    </citation>
    <scope>NUCLEOTIDE SEQUENCE [LARGE SCALE GENOMIC DNA]</scope>
    <source>
        <strain evidence="5 6">DSM 3984</strain>
    </source>
</reference>
<evidence type="ECO:0000259" key="4">
    <source>
        <dbReference type="SMART" id="SM00978"/>
    </source>
</evidence>
<sequence>MKRHLTNFLFILFLSLIILPTTSAFAIAGGGHGGGGGHSSSSSSHSSSSSSSSSSSHSYYGESNFPGSSIRYTSSGYYGGGYESSNKLNLSDILFLIFAFLTFGGGIARLKYKAKLQSKKYKCLSAISEFKKNDSGWDYDNLEKDITRAFYLVQEAWTERDQDIAKDYMSNDIYKLHKCKTEWMKIRGEKNILKDIKLLSITPVGALDSENDLKDMLWVNIKCSMIDYTINEKTNEIIEGNRWKSTKYEQFWKFKRNENHWVLDNIKWPDEIEDLNGFYNIKK</sequence>
<proteinExistence type="predicted"/>
<keyword evidence="2" id="KW-0812">Transmembrane</keyword>
<dbReference type="SUPFAM" id="SSF54427">
    <property type="entry name" value="NTF2-like"/>
    <property type="match status" value="1"/>
</dbReference>
<dbReference type="SMART" id="SM00978">
    <property type="entry name" value="Tim44"/>
    <property type="match status" value="1"/>
</dbReference>
<gene>
    <name evidence="5" type="ORF">J2Z53_001954</name>
</gene>
<dbReference type="EMBL" id="JAGGJZ010000006">
    <property type="protein sequence ID" value="MBP1890359.1"/>
    <property type="molecule type" value="Genomic_DNA"/>
</dbReference>
<keyword evidence="6" id="KW-1185">Reference proteome</keyword>
<evidence type="ECO:0000256" key="2">
    <source>
        <dbReference type="SAM" id="Phobius"/>
    </source>
</evidence>
<dbReference type="Pfam" id="PF04280">
    <property type="entry name" value="Tim44"/>
    <property type="match status" value="1"/>
</dbReference>
<feature type="compositionally biased region" description="Low complexity" evidence="1">
    <location>
        <begin position="39"/>
        <end position="55"/>
    </location>
</feature>
<feature type="signal peptide" evidence="3">
    <location>
        <begin position="1"/>
        <end position="26"/>
    </location>
</feature>
<feature type="domain" description="Tim44-like" evidence="4">
    <location>
        <begin position="124"/>
        <end position="268"/>
    </location>
</feature>
<feature type="region of interest" description="Disordered" evidence="1">
    <location>
        <begin position="36"/>
        <end position="55"/>
    </location>
</feature>
<dbReference type="Proteomes" id="UP000783390">
    <property type="component" value="Unassembled WGS sequence"/>
</dbReference>
<dbReference type="Gene3D" id="3.10.450.240">
    <property type="match status" value="1"/>
</dbReference>
<feature type="chain" id="PRO_5045290003" description="Tim44-like domain-containing protein" evidence="3">
    <location>
        <begin position="27"/>
        <end position="283"/>
    </location>
</feature>
<organism evidence="5 6">
    <name type="scientific">Clostridium moniliforme</name>
    <dbReference type="NCBI Taxonomy" id="39489"/>
    <lineage>
        <taxon>Bacteria</taxon>
        <taxon>Bacillati</taxon>
        <taxon>Bacillota</taxon>
        <taxon>Clostridia</taxon>
        <taxon>Eubacteriales</taxon>
        <taxon>Clostridiaceae</taxon>
        <taxon>Clostridium</taxon>
    </lineage>
</organism>
<dbReference type="RefSeq" id="WP_209797280.1">
    <property type="nucleotide sequence ID" value="NZ_JAGGJZ010000006.1"/>
</dbReference>
<dbReference type="InterPro" id="IPR007379">
    <property type="entry name" value="Tim44-like_dom"/>
</dbReference>
<protein>
    <recommendedName>
        <fullName evidence="4">Tim44-like domain-containing protein</fullName>
    </recommendedName>
</protein>
<accession>A0ABS4F276</accession>
<evidence type="ECO:0000313" key="5">
    <source>
        <dbReference type="EMBL" id="MBP1890359.1"/>
    </source>
</evidence>
<evidence type="ECO:0000313" key="6">
    <source>
        <dbReference type="Proteomes" id="UP000783390"/>
    </source>
</evidence>
<name>A0ABS4F276_9CLOT</name>
<comment type="caution">
    <text evidence="5">The sequence shown here is derived from an EMBL/GenBank/DDBJ whole genome shotgun (WGS) entry which is preliminary data.</text>
</comment>